<accession>A0A8X6WB04</accession>
<dbReference type="EMBL" id="BMAU01021400">
    <property type="protein sequence ID" value="GFY31688.1"/>
    <property type="molecule type" value="Genomic_DNA"/>
</dbReference>
<organism evidence="1 2">
    <name type="scientific">Trichonephila clavipes</name>
    <name type="common">Golden silk orbweaver</name>
    <name type="synonym">Nephila clavipes</name>
    <dbReference type="NCBI Taxonomy" id="2585209"/>
    <lineage>
        <taxon>Eukaryota</taxon>
        <taxon>Metazoa</taxon>
        <taxon>Ecdysozoa</taxon>
        <taxon>Arthropoda</taxon>
        <taxon>Chelicerata</taxon>
        <taxon>Arachnida</taxon>
        <taxon>Araneae</taxon>
        <taxon>Araneomorphae</taxon>
        <taxon>Entelegynae</taxon>
        <taxon>Araneoidea</taxon>
        <taxon>Nephilidae</taxon>
        <taxon>Trichonephila</taxon>
    </lineage>
</organism>
<dbReference type="AlphaFoldDB" id="A0A8X6WB04"/>
<dbReference type="Proteomes" id="UP000887159">
    <property type="component" value="Unassembled WGS sequence"/>
</dbReference>
<proteinExistence type="predicted"/>
<reference evidence="1" key="1">
    <citation type="submission" date="2020-08" db="EMBL/GenBank/DDBJ databases">
        <title>Multicomponent nature underlies the extraordinary mechanical properties of spider dragline silk.</title>
        <authorList>
            <person name="Kono N."/>
            <person name="Nakamura H."/>
            <person name="Mori M."/>
            <person name="Yoshida Y."/>
            <person name="Ohtoshi R."/>
            <person name="Malay A.D."/>
            <person name="Moran D.A.P."/>
            <person name="Tomita M."/>
            <person name="Numata K."/>
            <person name="Arakawa K."/>
        </authorList>
    </citation>
    <scope>NUCLEOTIDE SEQUENCE</scope>
</reference>
<protein>
    <submittedName>
        <fullName evidence="1">Uncharacterized protein</fullName>
    </submittedName>
</protein>
<name>A0A8X6WB04_TRICX</name>
<keyword evidence="2" id="KW-1185">Reference proteome</keyword>
<comment type="caution">
    <text evidence="1">The sequence shown here is derived from an EMBL/GenBank/DDBJ whole genome shotgun (WGS) entry which is preliminary data.</text>
</comment>
<sequence>MAKELGEIEADKTLPKIEIINRMRQSDGYEEETVKYLLEGNRNVKKLNEWNVKRREWHEREIRERRPIREFELERMRIQMKNKVKGSDGKNLRIPQLLRN</sequence>
<gene>
    <name evidence="1" type="ORF">TNCV_4199991</name>
</gene>
<evidence type="ECO:0000313" key="2">
    <source>
        <dbReference type="Proteomes" id="UP000887159"/>
    </source>
</evidence>
<evidence type="ECO:0000313" key="1">
    <source>
        <dbReference type="EMBL" id="GFY31688.1"/>
    </source>
</evidence>